<dbReference type="Proteomes" id="UP000887104">
    <property type="component" value="Unassembled WGS sequence"/>
</dbReference>
<dbReference type="InterPro" id="IPR003593">
    <property type="entry name" value="AAA+_ATPase"/>
</dbReference>
<dbReference type="EMBL" id="BPEY01000086">
    <property type="protein sequence ID" value="GIU50461.1"/>
    <property type="molecule type" value="Genomic_DNA"/>
</dbReference>
<evidence type="ECO:0000313" key="6">
    <source>
        <dbReference type="Proteomes" id="UP000887104"/>
    </source>
</evidence>
<evidence type="ECO:0000256" key="1">
    <source>
        <dbReference type="ARBA" id="ARBA00006914"/>
    </source>
</evidence>
<proteinExistence type="inferred from homology"/>
<dbReference type="InterPro" id="IPR027417">
    <property type="entry name" value="P-loop_NTPase"/>
</dbReference>
<dbReference type="SMART" id="SM00382">
    <property type="entry name" value="AAA"/>
    <property type="match status" value="1"/>
</dbReference>
<dbReference type="Pfam" id="PF00004">
    <property type="entry name" value="AAA"/>
    <property type="match status" value="1"/>
</dbReference>
<dbReference type="RefSeq" id="WP_220782637.1">
    <property type="nucleotide sequence ID" value="NZ_BPEY01000086.1"/>
</dbReference>
<dbReference type="SUPFAM" id="SSF52540">
    <property type="entry name" value="P-loop containing nucleoside triphosphate hydrolases"/>
    <property type="match status" value="1"/>
</dbReference>
<evidence type="ECO:0000256" key="2">
    <source>
        <dbReference type="ARBA" id="ARBA00022741"/>
    </source>
</evidence>
<feature type="domain" description="AAA+ ATPase" evidence="4">
    <location>
        <begin position="125"/>
        <end position="257"/>
    </location>
</feature>
<evidence type="ECO:0000256" key="3">
    <source>
        <dbReference type="ARBA" id="ARBA00022840"/>
    </source>
</evidence>
<comment type="caution">
    <text evidence="5">The sequence shown here is derived from an EMBL/GenBank/DDBJ whole genome shotgun (WGS) entry which is preliminary data.</text>
</comment>
<comment type="similarity">
    <text evidence="1">Belongs to the AAA ATPase family.</text>
</comment>
<dbReference type="PANTHER" id="PTHR23073">
    <property type="entry name" value="26S PROTEASOME REGULATORY SUBUNIT"/>
    <property type="match status" value="1"/>
</dbReference>
<keyword evidence="6" id="KW-1185">Reference proteome</keyword>
<dbReference type="CDD" id="cd19481">
    <property type="entry name" value="RecA-like_protease"/>
    <property type="match status" value="1"/>
</dbReference>
<keyword evidence="2" id="KW-0547">Nucleotide-binding</keyword>
<evidence type="ECO:0000313" key="5">
    <source>
        <dbReference type="EMBL" id="GIU50461.1"/>
    </source>
</evidence>
<protein>
    <recommendedName>
        <fullName evidence="4">AAA+ ATPase domain-containing protein</fullName>
    </recommendedName>
</protein>
<accession>A0ABQ4PP75</accession>
<keyword evidence="3" id="KW-0067">ATP-binding</keyword>
<organism evidence="5 6">
    <name type="scientific">Shewanella sairae</name>
    <dbReference type="NCBI Taxonomy" id="190310"/>
    <lineage>
        <taxon>Bacteria</taxon>
        <taxon>Pseudomonadati</taxon>
        <taxon>Pseudomonadota</taxon>
        <taxon>Gammaproteobacteria</taxon>
        <taxon>Alteromonadales</taxon>
        <taxon>Shewanellaceae</taxon>
        <taxon>Shewanella</taxon>
    </lineage>
</organism>
<gene>
    <name evidence="5" type="ORF">TUM4438_36550</name>
</gene>
<evidence type="ECO:0000259" key="4">
    <source>
        <dbReference type="SMART" id="SM00382"/>
    </source>
</evidence>
<sequence>MEKHISITEELLKKVIEAGFSGRKHDLSVLIRVISSQIENESPTLAQELRKLAASKPIREHTVLNPHKLTSESTYGVTKPHMLIKATDFIVFEKSVFESNIENEIQEIIKEHRSSEKLTLNGLNPIKTVLFEGPPGVGKTYSAKWIAQSLGLPLYILDLASVMNSHLGKTGNNIKEVFQYISDKKCILLLDEFDAIAKKRDDASDVGELKRLVTVLLQALDHQSDSSLIIAATNHSELLDPAVWRRFEKKLSFGKPSDKAVLKYVNSLAVDTPLTEFSFLFKGMNFSDILHRIKRVQKLAVLNNTNVIDELLNTIAEDMKSMNILDRKKIGKALIKSGHSHREAAKRANLSRPTLIKYINENMDV</sequence>
<name>A0ABQ4PP75_9GAMM</name>
<dbReference type="InterPro" id="IPR003959">
    <property type="entry name" value="ATPase_AAA_core"/>
</dbReference>
<dbReference type="Gene3D" id="3.40.50.300">
    <property type="entry name" value="P-loop containing nucleotide triphosphate hydrolases"/>
    <property type="match status" value="1"/>
</dbReference>
<reference evidence="5" key="1">
    <citation type="submission" date="2021-05" db="EMBL/GenBank/DDBJ databases">
        <title>Molecular characterization for Shewanella algae harboring chromosomal blaOXA-55-like strains isolated from clinical and environment sample.</title>
        <authorList>
            <person name="Ohama Y."/>
            <person name="Aoki K."/>
            <person name="Harada S."/>
            <person name="Moriya K."/>
            <person name="Ishii Y."/>
            <person name="Tateda K."/>
        </authorList>
    </citation>
    <scope>NUCLEOTIDE SEQUENCE</scope>
    <source>
        <strain evidence="5">JCM 11563</strain>
    </source>
</reference>
<dbReference type="InterPro" id="IPR050221">
    <property type="entry name" value="26S_Proteasome_ATPase"/>
</dbReference>